<feature type="domain" description="C2H2-type" evidence="7">
    <location>
        <begin position="220"/>
        <end position="248"/>
    </location>
</feature>
<dbReference type="SUPFAM" id="SSF57667">
    <property type="entry name" value="beta-beta-alpha zinc fingers"/>
    <property type="match status" value="1"/>
</dbReference>
<dbReference type="OrthoDB" id="6077919at2759"/>
<dbReference type="SMART" id="SM00355">
    <property type="entry name" value="ZnF_C2H2"/>
    <property type="match status" value="2"/>
</dbReference>
<dbReference type="Proteomes" id="UP000054107">
    <property type="component" value="Unassembled WGS sequence"/>
</dbReference>
<sequence>MAPTRSFSPEFNHVDSPTYSFSSSSSASRAQDDKYSTVYPPVYSNANTLEKQEILSPLPDSFYDAYQGGGMPLLTPPAEPFYPPPQAQQQDYMRTIPSVDYSIDYYYDSNTSSPMPMQPCYTPGCHCQLSTPPPTTQSPSQQSFYGMSQGFYDPSPYPRNSTQPGNKRQYKSRNSIDSAVSHEKSANTPRRYKCTLCIKRFTRPSSLATHMHSHTGEKPYKCIVDGCGRRFSVVSNLRRHAKIHTSTP</sequence>
<dbReference type="STRING" id="35722.A0A0B7NNG5"/>
<dbReference type="GO" id="GO:0008270">
    <property type="term" value="F:zinc ion binding"/>
    <property type="evidence" value="ECO:0007669"/>
    <property type="project" value="UniProtKB-KW"/>
</dbReference>
<dbReference type="GO" id="GO:0000981">
    <property type="term" value="F:DNA-binding transcription factor activity, RNA polymerase II-specific"/>
    <property type="evidence" value="ECO:0007669"/>
    <property type="project" value="TreeGrafter"/>
</dbReference>
<evidence type="ECO:0000256" key="4">
    <source>
        <dbReference type="ARBA" id="ARBA00022833"/>
    </source>
</evidence>
<accession>A0A0B7NNG5</accession>
<dbReference type="InterPro" id="IPR013087">
    <property type="entry name" value="Znf_C2H2_type"/>
</dbReference>
<keyword evidence="3 5" id="KW-0863">Zinc-finger</keyword>
<keyword evidence="9" id="KW-1185">Reference proteome</keyword>
<dbReference type="InterPro" id="IPR036236">
    <property type="entry name" value="Znf_C2H2_sf"/>
</dbReference>
<dbReference type="PROSITE" id="PS00028">
    <property type="entry name" value="ZINC_FINGER_C2H2_1"/>
    <property type="match status" value="2"/>
</dbReference>
<keyword evidence="4" id="KW-0862">Zinc</keyword>
<dbReference type="GO" id="GO:0005634">
    <property type="term" value="C:nucleus"/>
    <property type="evidence" value="ECO:0007669"/>
    <property type="project" value="UniProtKB-ARBA"/>
</dbReference>
<protein>
    <recommendedName>
        <fullName evidence="7">C2H2-type domain-containing protein</fullName>
    </recommendedName>
</protein>
<dbReference type="FunFam" id="3.30.160.60:FF:000358">
    <property type="entry name" value="zinc finger protein 24"/>
    <property type="match status" value="1"/>
</dbReference>
<organism evidence="8 9">
    <name type="scientific">Parasitella parasitica</name>
    <dbReference type="NCBI Taxonomy" id="35722"/>
    <lineage>
        <taxon>Eukaryota</taxon>
        <taxon>Fungi</taxon>
        <taxon>Fungi incertae sedis</taxon>
        <taxon>Mucoromycota</taxon>
        <taxon>Mucoromycotina</taxon>
        <taxon>Mucoromycetes</taxon>
        <taxon>Mucorales</taxon>
        <taxon>Mucorineae</taxon>
        <taxon>Mucoraceae</taxon>
        <taxon>Parasitella</taxon>
    </lineage>
</organism>
<dbReference type="AlphaFoldDB" id="A0A0B7NNG5"/>
<evidence type="ECO:0000256" key="3">
    <source>
        <dbReference type="ARBA" id="ARBA00022771"/>
    </source>
</evidence>
<keyword evidence="2" id="KW-0677">Repeat</keyword>
<evidence type="ECO:0000256" key="6">
    <source>
        <dbReference type="SAM" id="MobiDB-lite"/>
    </source>
</evidence>
<keyword evidence="1" id="KW-0479">Metal-binding</keyword>
<dbReference type="Gene3D" id="3.30.160.60">
    <property type="entry name" value="Classic Zinc Finger"/>
    <property type="match status" value="2"/>
</dbReference>
<dbReference type="PANTHER" id="PTHR23235:SF120">
    <property type="entry name" value="KRUPPEL-LIKE FACTOR 15"/>
    <property type="match status" value="1"/>
</dbReference>
<dbReference type="Pfam" id="PF00096">
    <property type="entry name" value="zf-C2H2"/>
    <property type="match status" value="2"/>
</dbReference>
<evidence type="ECO:0000313" key="8">
    <source>
        <dbReference type="EMBL" id="CEP16444.1"/>
    </source>
</evidence>
<reference evidence="8 9" key="1">
    <citation type="submission" date="2014-09" db="EMBL/GenBank/DDBJ databases">
        <authorList>
            <person name="Ellenberger Sabrina"/>
        </authorList>
    </citation>
    <scope>NUCLEOTIDE SEQUENCE [LARGE SCALE GENOMIC DNA]</scope>
    <source>
        <strain evidence="8 9">CBS 412.66</strain>
    </source>
</reference>
<proteinExistence type="predicted"/>
<dbReference type="PROSITE" id="PS50157">
    <property type="entry name" value="ZINC_FINGER_C2H2_2"/>
    <property type="match status" value="2"/>
</dbReference>
<dbReference type="EMBL" id="LN733168">
    <property type="protein sequence ID" value="CEP16444.1"/>
    <property type="molecule type" value="Genomic_DNA"/>
</dbReference>
<evidence type="ECO:0000256" key="1">
    <source>
        <dbReference type="ARBA" id="ARBA00022723"/>
    </source>
</evidence>
<feature type="compositionally biased region" description="Low complexity" evidence="6">
    <location>
        <begin position="16"/>
        <end position="28"/>
    </location>
</feature>
<dbReference type="PANTHER" id="PTHR23235">
    <property type="entry name" value="KRUEPPEL-LIKE TRANSCRIPTION FACTOR"/>
    <property type="match status" value="1"/>
</dbReference>
<evidence type="ECO:0000256" key="5">
    <source>
        <dbReference type="PROSITE-ProRule" id="PRU00042"/>
    </source>
</evidence>
<feature type="compositionally biased region" description="Polar residues" evidence="6">
    <location>
        <begin position="158"/>
        <end position="178"/>
    </location>
</feature>
<name>A0A0B7NNG5_9FUNG</name>
<gene>
    <name evidence="8" type="primary">PARPA_10710.1 scaffold 41683</name>
</gene>
<evidence type="ECO:0000313" key="9">
    <source>
        <dbReference type="Proteomes" id="UP000054107"/>
    </source>
</evidence>
<evidence type="ECO:0000259" key="7">
    <source>
        <dbReference type="PROSITE" id="PS50157"/>
    </source>
</evidence>
<dbReference type="FunFam" id="3.30.160.60:FF:000340">
    <property type="entry name" value="zinc finger protein 473 isoform X1"/>
    <property type="match status" value="1"/>
</dbReference>
<dbReference type="GO" id="GO:0000978">
    <property type="term" value="F:RNA polymerase II cis-regulatory region sequence-specific DNA binding"/>
    <property type="evidence" value="ECO:0007669"/>
    <property type="project" value="TreeGrafter"/>
</dbReference>
<feature type="region of interest" description="Disordered" evidence="6">
    <location>
        <begin position="1"/>
        <end position="37"/>
    </location>
</feature>
<feature type="region of interest" description="Disordered" evidence="6">
    <location>
        <begin position="131"/>
        <end position="184"/>
    </location>
</feature>
<evidence type="ECO:0000256" key="2">
    <source>
        <dbReference type="ARBA" id="ARBA00022737"/>
    </source>
</evidence>
<feature type="domain" description="C2H2-type" evidence="7">
    <location>
        <begin position="192"/>
        <end position="219"/>
    </location>
</feature>